<feature type="compositionally biased region" description="Low complexity" evidence="2">
    <location>
        <begin position="22"/>
        <end position="50"/>
    </location>
</feature>
<keyword evidence="4" id="KW-1185">Reference proteome</keyword>
<feature type="region of interest" description="Disordered" evidence="2">
    <location>
        <begin position="1"/>
        <end position="96"/>
    </location>
</feature>
<gene>
    <name evidence="3" type="ORF">DASB73_016680</name>
</gene>
<feature type="compositionally biased region" description="Polar residues" evidence="2">
    <location>
        <begin position="394"/>
        <end position="404"/>
    </location>
</feature>
<feature type="region of interest" description="Disordered" evidence="2">
    <location>
        <begin position="142"/>
        <end position="166"/>
    </location>
</feature>
<proteinExistence type="predicted"/>
<dbReference type="Proteomes" id="UP001362899">
    <property type="component" value="Unassembled WGS sequence"/>
</dbReference>
<protein>
    <submittedName>
        <fullName evidence="3">Uncharacterized protein</fullName>
    </submittedName>
</protein>
<feature type="compositionally biased region" description="Polar residues" evidence="2">
    <location>
        <begin position="315"/>
        <end position="336"/>
    </location>
</feature>
<reference evidence="3 4" key="1">
    <citation type="journal article" date="2023" name="Elife">
        <title>Identification of key yeast species and microbe-microbe interactions impacting larval growth of Drosophila in the wild.</title>
        <authorList>
            <person name="Mure A."/>
            <person name="Sugiura Y."/>
            <person name="Maeda R."/>
            <person name="Honda K."/>
            <person name="Sakurai N."/>
            <person name="Takahashi Y."/>
            <person name="Watada M."/>
            <person name="Katoh T."/>
            <person name="Gotoh A."/>
            <person name="Gotoh Y."/>
            <person name="Taniguchi I."/>
            <person name="Nakamura K."/>
            <person name="Hayashi T."/>
            <person name="Katayama T."/>
            <person name="Uemura T."/>
            <person name="Hattori Y."/>
        </authorList>
    </citation>
    <scope>NUCLEOTIDE SEQUENCE [LARGE SCALE GENOMIC DNA]</scope>
    <source>
        <strain evidence="3 4">SB-73</strain>
    </source>
</reference>
<feature type="region of interest" description="Disordered" evidence="2">
    <location>
        <begin position="315"/>
        <end position="365"/>
    </location>
</feature>
<feature type="compositionally biased region" description="Polar residues" evidence="2">
    <location>
        <begin position="345"/>
        <end position="365"/>
    </location>
</feature>
<keyword evidence="1" id="KW-0175">Coiled coil</keyword>
<evidence type="ECO:0000313" key="3">
    <source>
        <dbReference type="EMBL" id="GMM50710.1"/>
    </source>
</evidence>
<accession>A0AAV5RGQ2</accession>
<name>A0AAV5RGQ2_STABA</name>
<evidence type="ECO:0000313" key="4">
    <source>
        <dbReference type="Proteomes" id="UP001362899"/>
    </source>
</evidence>
<feature type="region of interest" description="Disordered" evidence="2">
    <location>
        <begin position="393"/>
        <end position="412"/>
    </location>
</feature>
<dbReference type="EMBL" id="BTGC01000003">
    <property type="protein sequence ID" value="GMM50710.1"/>
    <property type="molecule type" value="Genomic_DNA"/>
</dbReference>
<feature type="region of interest" description="Disordered" evidence="2">
    <location>
        <begin position="418"/>
        <end position="462"/>
    </location>
</feature>
<feature type="compositionally biased region" description="Acidic residues" evidence="2">
    <location>
        <begin position="451"/>
        <end position="462"/>
    </location>
</feature>
<feature type="coiled-coil region" evidence="1">
    <location>
        <begin position="282"/>
        <end position="309"/>
    </location>
</feature>
<evidence type="ECO:0000256" key="1">
    <source>
        <dbReference type="SAM" id="Coils"/>
    </source>
</evidence>
<dbReference type="AlphaFoldDB" id="A0AAV5RGQ2"/>
<comment type="caution">
    <text evidence="3">The sequence shown here is derived from an EMBL/GenBank/DDBJ whole genome shotgun (WGS) entry which is preliminary data.</text>
</comment>
<evidence type="ECO:0000256" key="2">
    <source>
        <dbReference type="SAM" id="MobiDB-lite"/>
    </source>
</evidence>
<sequence>MSSVEIRVEPANDEPRPGADAIETGSKTSETTSSSESNSTNSSISSSSEKVVIDRPSTPPAISPTQLVPPRTPDSSKLTNRVVPRTPFETSSGSTLGVASPAAIYLSSPIRRNKTHSAMSNLGTMTPGRPVKVGGKFSLGTPSFSPFKSSRRTNQGRVSLGNTNGQELELPNMPLQFLFMTPEQVHNIEDIQTVKENLIAALEQGDAFRKAAQLFRSQASHYLFQHKLMQIENDEQEQRYEVETSIQKREVERLVVEIMGYNDKSIDTEQIRKRLKYTKHRVKEVEAQLAEKSRIIENLEYQLEQANQLNQRNISMSNSSMNHPNTVNGGTAGTRSDISEKDRSGQPQSQTISDNVNTQNTSEQKANVDKLSALEVLASQVLSNGIHSDPIQPQALQYGSSPYSSPYHDQFSPFGRVQYQQASHPPPLHIPMPQFDKKRRPSSSSTISAMSEEDTLEDVNVE</sequence>
<feature type="compositionally biased region" description="Basic and acidic residues" evidence="2">
    <location>
        <begin position="1"/>
        <end position="17"/>
    </location>
</feature>
<organism evidence="3 4">
    <name type="scientific">Starmerella bacillaris</name>
    <name type="common">Yeast</name>
    <name type="synonym">Candida zemplinina</name>
    <dbReference type="NCBI Taxonomy" id="1247836"/>
    <lineage>
        <taxon>Eukaryota</taxon>
        <taxon>Fungi</taxon>
        <taxon>Dikarya</taxon>
        <taxon>Ascomycota</taxon>
        <taxon>Saccharomycotina</taxon>
        <taxon>Dipodascomycetes</taxon>
        <taxon>Dipodascales</taxon>
        <taxon>Trichomonascaceae</taxon>
        <taxon>Starmerella</taxon>
    </lineage>
</organism>